<dbReference type="EMBL" id="ML119133">
    <property type="protein sequence ID" value="RPB11822.1"/>
    <property type="molecule type" value="Genomic_DNA"/>
</dbReference>
<sequence length="633" mass="70660">MGSVAAQTKQQQLPDGYVQPAELPPTSWSILPSEEPEFVSIAQTWVASLSELLSSSTAPNQASLSNIFLQNSYWRDHLCLSWDLRTFHGPSKMEAFFAQSPAVRLKTVEIDYKNPDAVSLITLIPGQEFRAVQAYLKIATEFGTGRGLVRIFREGLGGQPKAYTLYTALEELRGHEEPLNDRRPHGVDHGARQSRMSWKDRREAEIEFANGAEPTVLVVGAGQGGLTIGARLKMLGIQTLIIDKNERVGDNWRKRYHQLVLHDRVHYDHLPYIPFPPNWPVYTPKDKLGDWFESYANSMELNVWTTSTVTSTIWDPIKKHWTATVVRSTPSGQSTRVFHPRHIVMATGHSGEPNIPAIPGIGSFKGDRICHSSQFPGAPQPSTGKKAVIVGCCNSAHDIAQDWYEQGAQVTMVQRSTTCVLSSEHGMDELIKPSFHDNGPPVEDGDLNMYGTTAPVLKRLHVDTTKRINRLDNELLKGLESVGFKLDNGSFGSGFVLKYWERGGGYYIDVGASELIINRKIAIKQGQEIKQILPHGIEFADGSVLEADEIVLATGYDNMRSTAVRIFGKEVGEKVKPVWGLDEEGEIQTMWRRSGHEGFWFMGGNLGFARYFSRFLALQIKALEEGLTSYDKY</sequence>
<accession>A0A3N4KR88</accession>
<dbReference type="STRING" id="1392247.A0A3N4KR88"/>
<organism evidence="2 3">
    <name type="scientific">Morchella conica CCBAS932</name>
    <dbReference type="NCBI Taxonomy" id="1392247"/>
    <lineage>
        <taxon>Eukaryota</taxon>
        <taxon>Fungi</taxon>
        <taxon>Dikarya</taxon>
        <taxon>Ascomycota</taxon>
        <taxon>Pezizomycotina</taxon>
        <taxon>Pezizomycetes</taxon>
        <taxon>Pezizales</taxon>
        <taxon>Morchellaceae</taxon>
        <taxon>Morchella</taxon>
    </lineage>
</organism>
<dbReference type="Gene3D" id="3.50.50.60">
    <property type="entry name" value="FAD/NAD(P)-binding domain"/>
    <property type="match status" value="1"/>
</dbReference>
<protein>
    <submittedName>
        <fullName evidence="2">FAD/NAD(P)-binding domain-containing protein</fullName>
    </submittedName>
</protein>
<dbReference type="PANTHER" id="PTHR43539:SF68">
    <property type="entry name" value="FLAVIN-BINDING MONOOXYGENASE-LIKE PROTEIN (AFU_ORTHOLOGUE AFUA_4G09220)"/>
    <property type="match status" value="1"/>
</dbReference>
<dbReference type="PANTHER" id="PTHR43539">
    <property type="entry name" value="FLAVIN-BINDING MONOOXYGENASE-LIKE PROTEIN (AFU_ORTHOLOGUE AFUA_4G09220)"/>
    <property type="match status" value="1"/>
</dbReference>
<dbReference type="GO" id="GO:0050660">
    <property type="term" value="F:flavin adenine dinucleotide binding"/>
    <property type="evidence" value="ECO:0007669"/>
    <property type="project" value="TreeGrafter"/>
</dbReference>
<evidence type="ECO:0000313" key="2">
    <source>
        <dbReference type="EMBL" id="RPB11822.1"/>
    </source>
</evidence>
<dbReference type="InParanoid" id="A0A3N4KR88"/>
<gene>
    <name evidence="2" type="ORF">P167DRAFT_536476</name>
</gene>
<proteinExistence type="predicted"/>
<dbReference type="GO" id="GO:0004497">
    <property type="term" value="F:monooxygenase activity"/>
    <property type="evidence" value="ECO:0007669"/>
    <property type="project" value="TreeGrafter"/>
</dbReference>
<dbReference type="SUPFAM" id="SSF51905">
    <property type="entry name" value="FAD/NAD(P)-binding domain"/>
    <property type="match status" value="1"/>
</dbReference>
<dbReference type="AlphaFoldDB" id="A0A3N4KR88"/>
<keyword evidence="1" id="KW-0560">Oxidoreductase</keyword>
<dbReference type="OrthoDB" id="74360at2759"/>
<dbReference type="InterPro" id="IPR036188">
    <property type="entry name" value="FAD/NAD-bd_sf"/>
</dbReference>
<keyword evidence="3" id="KW-1185">Reference proteome</keyword>
<name>A0A3N4KR88_9PEZI</name>
<dbReference type="Pfam" id="PF13738">
    <property type="entry name" value="Pyr_redox_3"/>
    <property type="match status" value="1"/>
</dbReference>
<reference evidence="2 3" key="1">
    <citation type="journal article" date="2018" name="Nat. Ecol. Evol.">
        <title>Pezizomycetes genomes reveal the molecular basis of ectomycorrhizal truffle lifestyle.</title>
        <authorList>
            <person name="Murat C."/>
            <person name="Payen T."/>
            <person name="Noel B."/>
            <person name="Kuo A."/>
            <person name="Morin E."/>
            <person name="Chen J."/>
            <person name="Kohler A."/>
            <person name="Krizsan K."/>
            <person name="Balestrini R."/>
            <person name="Da Silva C."/>
            <person name="Montanini B."/>
            <person name="Hainaut M."/>
            <person name="Levati E."/>
            <person name="Barry K.W."/>
            <person name="Belfiori B."/>
            <person name="Cichocki N."/>
            <person name="Clum A."/>
            <person name="Dockter R.B."/>
            <person name="Fauchery L."/>
            <person name="Guy J."/>
            <person name="Iotti M."/>
            <person name="Le Tacon F."/>
            <person name="Lindquist E.A."/>
            <person name="Lipzen A."/>
            <person name="Malagnac F."/>
            <person name="Mello A."/>
            <person name="Molinier V."/>
            <person name="Miyauchi S."/>
            <person name="Poulain J."/>
            <person name="Riccioni C."/>
            <person name="Rubini A."/>
            <person name="Sitrit Y."/>
            <person name="Splivallo R."/>
            <person name="Traeger S."/>
            <person name="Wang M."/>
            <person name="Zifcakova L."/>
            <person name="Wipf D."/>
            <person name="Zambonelli A."/>
            <person name="Paolocci F."/>
            <person name="Nowrousian M."/>
            <person name="Ottonello S."/>
            <person name="Baldrian P."/>
            <person name="Spatafora J.W."/>
            <person name="Henrissat B."/>
            <person name="Nagy L.G."/>
            <person name="Aury J.M."/>
            <person name="Wincker P."/>
            <person name="Grigoriev I.V."/>
            <person name="Bonfante P."/>
            <person name="Martin F.M."/>
        </authorList>
    </citation>
    <scope>NUCLEOTIDE SEQUENCE [LARGE SCALE GENOMIC DNA]</scope>
    <source>
        <strain evidence="2 3">CCBAS932</strain>
    </source>
</reference>
<evidence type="ECO:0000313" key="3">
    <source>
        <dbReference type="Proteomes" id="UP000277580"/>
    </source>
</evidence>
<dbReference type="InterPro" id="IPR050982">
    <property type="entry name" value="Auxin_biosynth/cation_transpt"/>
</dbReference>
<dbReference type="Proteomes" id="UP000277580">
    <property type="component" value="Unassembled WGS sequence"/>
</dbReference>
<evidence type="ECO:0000256" key="1">
    <source>
        <dbReference type="ARBA" id="ARBA00023002"/>
    </source>
</evidence>